<proteinExistence type="predicted"/>
<feature type="compositionally biased region" description="Basic and acidic residues" evidence="1">
    <location>
        <begin position="12"/>
        <end position="33"/>
    </location>
</feature>
<reference evidence="2 3" key="1">
    <citation type="submission" date="2019-05" db="EMBL/GenBank/DDBJ databases">
        <title>Another draft genome of Portunus trituberculatus and its Hox gene families provides insights of decapod evolution.</title>
        <authorList>
            <person name="Jeong J.-H."/>
            <person name="Song I."/>
            <person name="Kim S."/>
            <person name="Choi T."/>
            <person name="Kim D."/>
            <person name="Ryu S."/>
            <person name="Kim W."/>
        </authorList>
    </citation>
    <scope>NUCLEOTIDE SEQUENCE [LARGE SCALE GENOMIC DNA]</scope>
    <source>
        <tissue evidence="2">Muscle</tissue>
    </source>
</reference>
<protein>
    <submittedName>
        <fullName evidence="2">Uncharacterized protein</fullName>
    </submittedName>
</protein>
<gene>
    <name evidence="2" type="ORF">E2C01_032062</name>
</gene>
<sequence length="79" mass="8725">MSHFSVGGNVGEEERRGREEDGEVKIGEKDENRSPYILQPLSRATEYTPITNTNTSGPENVPCCTWPSAQDIIQGLSFP</sequence>
<feature type="compositionally biased region" description="Polar residues" evidence="1">
    <location>
        <begin position="48"/>
        <end position="58"/>
    </location>
</feature>
<accession>A0A5B7F0C1</accession>
<dbReference type="Proteomes" id="UP000324222">
    <property type="component" value="Unassembled WGS sequence"/>
</dbReference>
<organism evidence="2 3">
    <name type="scientific">Portunus trituberculatus</name>
    <name type="common">Swimming crab</name>
    <name type="synonym">Neptunus trituberculatus</name>
    <dbReference type="NCBI Taxonomy" id="210409"/>
    <lineage>
        <taxon>Eukaryota</taxon>
        <taxon>Metazoa</taxon>
        <taxon>Ecdysozoa</taxon>
        <taxon>Arthropoda</taxon>
        <taxon>Crustacea</taxon>
        <taxon>Multicrustacea</taxon>
        <taxon>Malacostraca</taxon>
        <taxon>Eumalacostraca</taxon>
        <taxon>Eucarida</taxon>
        <taxon>Decapoda</taxon>
        <taxon>Pleocyemata</taxon>
        <taxon>Brachyura</taxon>
        <taxon>Eubrachyura</taxon>
        <taxon>Portunoidea</taxon>
        <taxon>Portunidae</taxon>
        <taxon>Portuninae</taxon>
        <taxon>Portunus</taxon>
    </lineage>
</organism>
<dbReference type="EMBL" id="VSRR010004100">
    <property type="protein sequence ID" value="MPC38553.1"/>
    <property type="molecule type" value="Genomic_DNA"/>
</dbReference>
<feature type="region of interest" description="Disordered" evidence="1">
    <location>
        <begin position="1"/>
        <end position="62"/>
    </location>
</feature>
<keyword evidence="3" id="KW-1185">Reference proteome</keyword>
<evidence type="ECO:0000313" key="2">
    <source>
        <dbReference type="EMBL" id="MPC38553.1"/>
    </source>
</evidence>
<comment type="caution">
    <text evidence="2">The sequence shown here is derived from an EMBL/GenBank/DDBJ whole genome shotgun (WGS) entry which is preliminary data.</text>
</comment>
<dbReference type="AlphaFoldDB" id="A0A5B7F0C1"/>
<name>A0A5B7F0C1_PORTR</name>
<evidence type="ECO:0000256" key="1">
    <source>
        <dbReference type="SAM" id="MobiDB-lite"/>
    </source>
</evidence>
<evidence type="ECO:0000313" key="3">
    <source>
        <dbReference type="Proteomes" id="UP000324222"/>
    </source>
</evidence>